<evidence type="ECO:0000313" key="13">
    <source>
        <dbReference type="EMBL" id="NIR75521.1"/>
    </source>
</evidence>
<dbReference type="GO" id="GO:0009228">
    <property type="term" value="P:thiamine biosynthetic process"/>
    <property type="evidence" value="ECO:0007669"/>
    <property type="project" value="UniProtKB-KW"/>
</dbReference>
<feature type="binding site" evidence="9">
    <location>
        <position position="124"/>
    </location>
    <ligand>
        <name>4-amino-2-methyl-5-(diphosphooxymethyl)pyrimidine</name>
        <dbReference type="ChEBI" id="CHEBI:57841"/>
    </ligand>
</feature>
<keyword evidence="4 9" id="KW-0460">Magnesium</keyword>
<dbReference type="Gene3D" id="3.20.20.70">
    <property type="entry name" value="Aldolase class I"/>
    <property type="match status" value="1"/>
</dbReference>
<dbReference type="InterPro" id="IPR034291">
    <property type="entry name" value="TMP_synthase"/>
</dbReference>
<evidence type="ECO:0000256" key="9">
    <source>
        <dbReference type="HAMAP-Rule" id="MF_00097"/>
    </source>
</evidence>
<dbReference type="NCBIfam" id="TIGR00693">
    <property type="entry name" value="thiE"/>
    <property type="match status" value="1"/>
</dbReference>
<name>A0AAE4ZBX2_9BACT</name>
<feature type="domain" description="Thiamine phosphate synthase/TenI" evidence="12">
    <location>
        <begin position="21"/>
        <end position="201"/>
    </location>
</feature>
<comment type="pathway">
    <text evidence="1 9 11">Cofactor biosynthesis; thiamine diphosphate biosynthesis; thiamine phosphate from 4-amino-2-methyl-5-diphosphomethylpyrimidine and 4-methyl-5-(2-phosphoethyl)-thiazole: step 1/1.</text>
</comment>
<dbReference type="HAMAP" id="MF_00097">
    <property type="entry name" value="TMP_synthase"/>
    <property type="match status" value="1"/>
</dbReference>
<feature type="binding site" evidence="9">
    <location>
        <position position="178"/>
    </location>
    <ligand>
        <name>2-[(2R,5Z)-2-carboxy-4-methylthiazol-5(2H)-ylidene]ethyl phosphate</name>
        <dbReference type="ChEBI" id="CHEBI:62899"/>
    </ligand>
</feature>
<comment type="caution">
    <text evidence="9">Lacks conserved residue(s) required for the propagation of feature annotation.</text>
</comment>
<dbReference type="EMBL" id="JAACAK010000083">
    <property type="protein sequence ID" value="NIR75521.1"/>
    <property type="molecule type" value="Genomic_DNA"/>
</dbReference>
<feature type="binding site" evidence="9">
    <location>
        <position position="153"/>
    </location>
    <ligand>
        <name>4-amino-2-methyl-5-(diphosphooxymethyl)pyrimidine</name>
        <dbReference type="ChEBI" id="CHEBI:57841"/>
    </ligand>
</feature>
<evidence type="ECO:0000256" key="5">
    <source>
        <dbReference type="ARBA" id="ARBA00022977"/>
    </source>
</evidence>
<dbReference type="InterPro" id="IPR013785">
    <property type="entry name" value="Aldolase_TIM"/>
</dbReference>
<keyword evidence="3 9" id="KW-0479">Metal-binding</keyword>
<evidence type="ECO:0000313" key="14">
    <source>
        <dbReference type="Proteomes" id="UP000702544"/>
    </source>
</evidence>
<evidence type="ECO:0000256" key="4">
    <source>
        <dbReference type="ARBA" id="ARBA00022842"/>
    </source>
</evidence>
<dbReference type="GO" id="GO:0004789">
    <property type="term" value="F:thiamine-phosphate diphosphorylase activity"/>
    <property type="evidence" value="ECO:0007669"/>
    <property type="project" value="UniProtKB-UniRule"/>
</dbReference>
<dbReference type="PANTHER" id="PTHR20857:SF15">
    <property type="entry name" value="THIAMINE-PHOSPHATE SYNTHASE"/>
    <property type="match status" value="1"/>
</dbReference>
<dbReference type="PANTHER" id="PTHR20857">
    <property type="entry name" value="THIAMINE-PHOSPHATE PYROPHOSPHORYLASE"/>
    <property type="match status" value="1"/>
</dbReference>
<evidence type="ECO:0000259" key="12">
    <source>
        <dbReference type="Pfam" id="PF02581"/>
    </source>
</evidence>
<comment type="cofactor">
    <cofactor evidence="9">
        <name>Mg(2+)</name>
        <dbReference type="ChEBI" id="CHEBI:18420"/>
    </cofactor>
    <text evidence="9">Binds 1 Mg(2+) ion per subunit.</text>
</comment>
<comment type="caution">
    <text evidence="13">The sequence shown here is derived from an EMBL/GenBank/DDBJ whole genome shotgun (WGS) entry which is preliminary data.</text>
</comment>
<dbReference type="GO" id="GO:0000287">
    <property type="term" value="F:magnesium ion binding"/>
    <property type="evidence" value="ECO:0007669"/>
    <property type="project" value="UniProtKB-UniRule"/>
</dbReference>
<dbReference type="GO" id="GO:0005737">
    <property type="term" value="C:cytoplasm"/>
    <property type="evidence" value="ECO:0007669"/>
    <property type="project" value="TreeGrafter"/>
</dbReference>
<feature type="binding site" evidence="9">
    <location>
        <position position="85"/>
    </location>
    <ligand>
        <name>4-amino-2-methyl-5-(diphosphooxymethyl)pyrimidine</name>
        <dbReference type="ChEBI" id="CHEBI:57841"/>
    </ligand>
</feature>
<dbReference type="Proteomes" id="UP000702544">
    <property type="component" value="Unassembled WGS sequence"/>
</dbReference>
<evidence type="ECO:0000256" key="2">
    <source>
        <dbReference type="ARBA" id="ARBA00022679"/>
    </source>
</evidence>
<keyword evidence="2 9" id="KW-0808">Transferase</keyword>
<evidence type="ECO:0000256" key="1">
    <source>
        <dbReference type="ARBA" id="ARBA00005165"/>
    </source>
</evidence>
<comment type="catalytic activity">
    <reaction evidence="7 9 10">
        <text>2-(2-carboxy-4-methylthiazol-5-yl)ethyl phosphate + 4-amino-2-methyl-5-(diphosphooxymethyl)pyrimidine + 2 H(+) = thiamine phosphate + CO2 + diphosphate</text>
        <dbReference type="Rhea" id="RHEA:47848"/>
        <dbReference type="ChEBI" id="CHEBI:15378"/>
        <dbReference type="ChEBI" id="CHEBI:16526"/>
        <dbReference type="ChEBI" id="CHEBI:33019"/>
        <dbReference type="ChEBI" id="CHEBI:37575"/>
        <dbReference type="ChEBI" id="CHEBI:57841"/>
        <dbReference type="ChEBI" id="CHEBI:62890"/>
        <dbReference type="EC" id="2.5.1.3"/>
    </reaction>
</comment>
<comment type="similarity">
    <text evidence="9 10">Belongs to the thiamine-phosphate synthase family.</text>
</comment>
<dbReference type="Pfam" id="PF02581">
    <property type="entry name" value="TMP-TENI"/>
    <property type="match status" value="1"/>
</dbReference>
<evidence type="ECO:0000256" key="10">
    <source>
        <dbReference type="RuleBase" id="RU003826"/>
    </source>
</evidence>
<feature type="binding site" evidence="9">
    <location>
        <begin position="198"/>
        <end position="199"/>
    </location>
    <ligand>
        <name>2-[(2R,5Z)-2-carboxy-4-methylthiazol-5(2H)-ylidene]ethyl phosphate</name>
        <dbReference type="ChEBI" id="CHEBI:62899"/>
    </ligand>
</feature>
<dbReference type="CDD" id="cd00564">
    <property type="entry name" value="TMP_TenI"/>
    <property type="match status" value="1"/>
</dbReference>
<comment type="catalytic activity">
    <reaction evidence="6 9 10">
        <text>4-methyl-5-(2-phosphooxyethyl)-thiazole + 4-amino-2-methyl-5-(diphosphooxymethyl)pyrimidine + H(+) = thiamine phosphate + diphosphate</text>
        <dbReference type="Rhea" id="RHEA:22328"/>
        <dbReference type="ChEBI" id="CHEBI:15378"/>
        <dbReference type="ChEBI" id="CHEBI:33019"/>
        <dbReference type="ChEBI" id="CHEBI:37575"/>
        <dbReference type="ChEBI" id="CHEBI:57841"/>
        <dbReference type="ChEBI" id="CHEBI:58296"/>
        <dbReference type="EC" id="2.5.1.3"/>
    </reaction>
</comment>
<sequence length="227" mass="24005">MDTRTWSDWRPAVRLKRLPRLYLVTRDDVVVGADFASRAAAAMRAAGEGAALQLRAHGVDGRTLLREAERLARVARESGCQLWVNDRVDVALTVRAAGVQLGSASMPTADARRQLGHAVWIGRSVHAPEETEAALDEGADVAVLGHVFATASHPDRSPLGVDAVRRAGAGRPIVAIGGISVERVKEVVNAGAWGVAVLSGVWDTANPAAAVRRYKRALRQAGGSSEG</sequence>
<accession>A0AAE4ZBX2</accession>
<comment type="function">
    <text evidence="9">Condenses 4-methyl-5-(beta-hydroxyethyl)thiazole monophosphate (THZ-P) and 2-methyl-4-amino-5-hydroxymethyl pyrimidine pyrophosphate (HMP-PP) to form thiamine monophosphate (TMP).</text>
</comment>
<dbReference type="InterPro" id="IPR022998">
    <property type="entry name" value="ThiamineP_synth_TenI"/>
</dbReference>
<dbReference type="AlphaFoldDB" id="A0AAE4ZBX2"/>
<dbReference type="SUPFAM" id="SSF51391">
    <property type="entry name" value="Thiamin phosphate synthase"/>
    <property type="match status" value="1"/>
</dbReference>
<dbReference type="InterPro" id="IPR036206">
    <property type="entry name" value="ThiamineP_synth_sf"/>
</dbReference>
<reference evidence="13 14" key="1">
    <citation type="submission" date="2020-01" db="EMBL/GenBank/DDBJ databases">
        <title>Genomes assembled from Gulf of Kutch pelagic sediment metagenomes.</title>
        <authorList>
            <person name="Chandrashekar M."/>
            <person name="Mahajan M.S."/>
            <person name="Dave K.J."/>
            <person name="Vatsa P."/>
            <person name="Nathani N.M."/>
        </authorList>
    </citation>
    <scope>NUCLEOTIDE SEQUENCE [LARGE SCALE GENOMIC DNA]</scope>
    <source>
        <strain evidence="13">KS3-K002</strain>
    </source>
</reference>
<protein>
    <recommendedName>
        <fullName evidence="9">Thiamine-phosphate synthase</fullName>
        <shortName evidence="9">TP synthase</shortName>
        <shortName evidence="9">TPS</shortName>
        <ecNumber evidence="9">2.5.1.3</ecNumber>
    </recommendedName>
    <alternativeName>
        <fullName evidence="9">Thiamine-phosphate pyrophosphorylase</fullName>
        <shortName evidence="9">TMP pyrophosphorylase</shortName>
        <shortName evidence="9">TMP-PPase</shortName>
    </alternativeName>
</protein>
<evidence type="ECO:0000256" key="7">
    <source>
        <dbReference type="ARBA" id="ARBA00047851"/>
    </source>
</evidence>
<evidence type="ECO:0000256" key="3">
    <source>
        <dbReference type="ARBA" id="ARBA00022723"/>
    </source>
</evidence>
<comment type="catalytic activity">
    <reaction evidence="8 9 10">
        <text>2-[(2R,5Z)-2-carboxy-4-methylthiazol-5(2H)-ylidene]ethyl phosphate + 4-amino-2-methyl-5-(diphosphooxymethyl)pyrimidine + 2 H(+) = thiamine phosphate + CO2 + diphosphate</text>
        <dbReference type="Rhea" id="RHEA:47844"/>
        <dbReference type="ChEBI" id="CHEBI:15378"/>
        <dbReference type="ChEBI" id="CHEBI:16526"/>
        <dbReference type="ChEBI" id="CHEBI:33019"/>
        <dbReference type="ChEBI" id="CHEBI:37575"/>
        <dbReference type="ChEBI" id="CHEBI:57841"/>
        <dbReference type="ChEBI" id="CHEBI:62899"/>
        <dbReference type="EC" id="2.5.1.3"/>
    </reaction>
</comment>
<evidence type="ECO:0000256" key="11">
    <source>
        <dbReference type="RuleBase" id="RU004253"/>
    </source>
</evidence>
<keyword evidence="5 9" id="KW-0784">Thiamine biosynthesis</keyword>
<proteinExistence type="inferred from homology"/>
<dbReference type="EC" id="2.5.1.3" evidence="9"/>
<gene>
    <name evidence="9 13" type="primary">thiE</name>
    <name evidence="13" type="ORF">GWO12_10510</name>
</gene>
<dbReference type="GO" id="GO:0009229">
    <property type="term" value="P:thiamine diphosphate biosynthetic process"/>
    <property type="evidence" value="ECO:0007669"/>
    <property type="project" value="UniProtKB-UniRule"/>
</dbReference>
<feature type="binding site" evidence="9">
    <location>
        <position position="86"/>
    </location>
    <ligand>
        <name>Mg(2+)</name>
        <dbReference type="ChEBI" id="CHEBI:18420"/>
    </ligand>
</feature>
<feature type="binding site" evidence="9">
    <location>
        <begin position="150"/>
        <end position="152"/>
    </location>
    <ligand>
        <name>2-[(2R,5Z)-2-carboxy-4-methylthiazol-5(2H)-ylidene]ethyl phosphate</name>
        <dbReference type="ChEBI" id="CHEBI:62899"/>
    </ligand>
</feature>
<organism evidence="13 14">
    <name type="scientific">Candidatus Kutchimonas denitrificans</name>
    <dbReference type="NCBI Taxonomy" id="3056748"/>
    <lineage>
        <taxon>Bacteria</taxon>
        <taxon>Pseudomonadati</taxon>
        <taxon>Gemmatimonadota</taxon>
        <taxon>Gemmatimonadia</taxon>
        <taxon>Candidatus Palauibacterales</taxon>
        <taxon>Candidatus Palauibacteraceae</taxon>
        <taxon>Candidatus Kutchimonas</taxon>
    </lineage>
</organism>
<evidence type="ECO:0000256" key="8">
    <source>
        <dbReference type="ARBA" id="ARBA00047883"/>
    </source>
</evidence>
<evidence type="ECO:0000256" key="6">
    <source>
        <dbReference type="ARBA" id="ARBA00047334"/>
    </source>
</evidence>